<gene>
    <name evidence="1" type="ORF">ES332_D02G079700v1</name>
</gene>
<dbReference type="EMBL" id="CM017624">
    <property type="protein sequence ID" value="TYH82697.1"/>
    <property type="molecule type" value="Genomic_DNA"/>
</dbReference>
<evidence type="ECO:0008006" key="3">
    <source>
        <dbReference type="Google" id="ProtNLM"/>
    </source>
</evidence>
<sequence>MVRFSRKIIFALIMATRKLQSYFQAHPTMVLLDQPLKDMLGKVDIFGRMIKWSVKLSEFALEYSSRKVIQLHTLADFVVECSFS</sequence>
<dbReference type="AlphaFoldDB" id="A0A5D2LUH2"/>
<dbReference type="Proteomes" id="UP000322667">
    <property type="component" value="Chromosome D02"/>
</dbReference>
<protein>
    <recommendedName>
        <fullName evidence="3">Reverse transcriptase RNase H-like domain-containing protein</fullName>
    </recommendedName>
</protein>
<dbReference type="PANTHER" id="PTHR48475">
    <property type="entry name" value="RIBONUCLEASE H"/>
    <property type="match status" value="1"/>
</dbReference>
<dbReference type="PANTHER" id="PTHR48475:SF2">
    <property type="entry name" value="RIBONUCLEASE H"/>
    <property type="match status" value="1"/>
</dbReference>
<evidence type="ECO:0000313" key="1">
    <source>
        <dbReference type="EMBL" id="TYH82697.1"/>
    </source>
</evidence>
<evidence type="ECO:0000313" key="2">
    <source>
        <dbReference type="Proteomes" id="UP000322667"/>
    </source>
</evidence>
<name>A0A5D2LUH2_GOSTO</name>
<organism evidence="1 2">
    <name type="scientific">Gossypium tomentosum</name>
    <name type="common">Hawaiian cotton</name>
    <name type="synonym">Gossypium sandvicense</name>
    <dbReference type="NCBI Taxonomy" id="34277"/>
    <lineage>
        <taxon>Eukaryota</taxon>
        <taxon>Viridiplantae</taxon>
        <taxon>Streptophyta</taxon>
        <taxon>Embryophyta</taxon>
        <taxon>Tracheophyta</taxon>
        <taxon>Spermatophyta</taxon>
        <taxon>Magnoliopsida</taxon>
        <taxon>eudicotyledons</taxon>
        <taxon>Gunneridae</taxon>
        <taxon>Pentapetalae</taxon>
        <taxon>rosids</taxon>
        <taxon>malvids</taxon>
        <taxon>Malvales</taxon>
        <taxon>Malvaceae</taxon>
        <taxon>Malvoideae</taxon>
        <taxon>Gossypium</taxon>
    </lineage>
</organism>
<accession>A0A5D2LUH2</accession>
<keyword evidence="2" id="KW-1185">Reference proteome</keyword>
<proteinExistence type="predicted"/>
<reference evidence="1 2" key="1">
    <citation type="submission" date="2019-07" db="EMBL/GenBank/DDBJ databases">
        <title>WGS assembly of Gossypium tomentosum.</title>
        <authorList>
            <person name="Chen Z.J."/>
            <person name="Sreedasyam A."/>
            <person name="Ando A."/>
            <person name="Song Q."/>
            <person name="De L."/>
            <person name="Hulse-Kemp A."/>
            <person name="Ding M."/>
            <person name="Ye W."/>
            <person name="Kirkbride R."/>
            <person name="Jenkins J."/>
            <person name="Plott C."/>
            <person name="Lovell J."/>
            <person name="Lin Y.-M."/>
            <person name="Vaughn R."/>
            <person name="Liu B."/>
            <person name="Li W."/>
            <person name="Simpson S."/>
            <person name="Scheffler B."/>
            <person name="Saski C."/>
            <person name="Grover C."/>
            <person name="Hu G."/>
            <person name="Conover J."/>
            <person name="Carlson J."/>
            <person name="Shu S."/>
            <person name="Boston L."/>
            <person name="Williams M."/>
            <person name="Peterson D."/>
            <person name="Mcgee K."/>
            <person name="Jones D."/>
            <person name="Wendel J."/>
            <person name="Stelly D."/>
            <person name="Grimwood J."/>
            <person name="Schmutz J."/>
        </authorList>
    </citation>
    <scope>NUCLEOTIDE SEQUENCE [LARGE SCALE GENOMIC DNA]</scope>
    <source>
        <strain evidence="1">7179.01</strain>
    </source>
</reference>